<protein>
    <recommendedName>
        <fullName evidence="4">F-box domain-containing protein</fullName>
    </recommendedName>
</protein>
<name>A0A8S8ZLT0_SORMA</name>
<feature type="compositionally biased region" description="Acidic residues" evidence="1">
    <location>
        <begin position="118"/>
        <end position="132"/>
    </location>
</feature>
<dbReference type="Proteomes" id="UP000433876">
    <property type="component" value="Unassembled WGS sequence"/>
</dbReference>
<dbReference type="VEuPathDB" id="FungiDB:SMAC_01141"/>
<dbReference type="EMBL" id="NMPR01000069">
    <property type="protein sequence ID" value="KAA8631747.1"/>
    <property type="molecule type" value="Genomic_DNA"/>
</dbReference>
<feature type="compositionally biased region" description="Acidic residues" evidence="1">
    <location>
        <begin position="172"/>
        <end position="220"/>
    </location>
</feature>
<feature type="region of interest" description="Disordered" evidence="1">
    <location>
        <begin position="158"/>
        <end position="229"/>
    </location>
</feature>
<evidence type="ECO:0000313" key="2">
    <source>
        <dbReference type="EMBL" id="KAA8631747.1"/>
    </source>
</evidence>
<gene>
    <name evidence="2" type="ORF">SMACR_01141</name>
</gene>
<accession>A0A8S8ZLT0</accession>
<feature type="region of interest" description="Disordered" evidence="1">
    <location>
        <begin position="104"/>
        <end position="138"/>
    </location>
</feature>
<dbReference type="AlphaFoldDB" id="A0A8S8ZLT0"/>
<comment type="caution">
    <text evidence="2">The sequence shown here is derived from an EMBL/GenBank/DDBJ whole genome shotgun (WGS) entry which is preliminary data.</text>
</comment>
<evidence type="ECO:0000256" key="1">
    <source>
        <dbReference type="SAM" id="MobiDB-lite"/>
    </source>
</evidence>
<evidence type="ECO:0008006" key="4">
    <source>
        <dbReference type="Google" id="ProtNLM"/>
    </source>
</evidence>
<evidence type="ECO:0000313" key="3">
    <source>
        <dbReference type="Proteomes" id="UP000433876"/>
    </source>
</evidence>
<organism evidence="2 3">
    <name type="scientific">Sordaria macrospora</name>
    <dbReference type="NCBI Taxonomy" id="5147"/>
    <lineage>
        <taxon>Eukaryota</taxon>
        <taxon>Fungi</taxon>
        <taxon>Dikarya</taxon>
        <taxon>Ascomycota</taxon>
        <taxon>Pezizomycotina</taxon>
        <taxon>Sordariomycetes</taxon>
        <taxon>Sordariomycetidae</taxon>
        <taxon>Sordariales</taxon>
        <taxon>Sordariaceae</taxon>
        <taxon>Sordaria</taxon>
    </lineage>
</organism>
<reference evidence="2 3" key="1">
    <citation type="submission" date="2017-07" db="EMBL/GenBank/DDBJ databases">
        <title>Genome sequence of the Sordaria macrospora wild type strain R19027.</title>
        <authorList>
            <person name="Nowrousian M."/>
            <person name="Teichert I."/>
            <person name="Kueck U."/>
        </authorList>
    </citation>
    <scope>NUCLEOTIDE SEQUENCE [LARGE SCALE GENOMIC DNA]</scope>
    <source>
        <strain evidence="2 3">R19027</strain>
        <tissue evidence="2">Mycelium</tissue>
    </source>
</reference>
<proteinExistence type="predicted"/>
<sequence length="450" mass="51785">MPALSSTRCCLPAKTLDRIIDNCDMKTKVTLRPVSNQFRAVLNGRTKRLQIYINDHVSDSAVFCVVFFHELDKRFIERFEQFVPPNMDQLMLPEVNASDFPELFIDDQPSDEFRDPAHEDEEGVPMDEDDDHDPFPQNNEDALVYEAVYDDEEGATFYLDGEDAPMYNESPFPEDDEDTSMYDDEEGDPFSGDEEDASIYDDDDNDDDNNNDDDDDDEEVGPWNFPGHCAPLSPKQVKTLRGMLPMDALKLEAIKARLDNINEFVDKYLWKLRGDKFWTRCHEFCGPGVYDGICNFAARYIRRLLATTAGKASSAEGSFSSLERGFFQTDIYRFLICKSSRLGHVMLKRNEKNCNGPAVLCRLDRREPTPGLVLRRRDDLSGALEFDHVLEESKVMRYFELLYAPSQLDFLVRGMLSECGTIPRKLLLPRLLHFIWSRFHTRKKLSTTST</sequence>